<reference evidence="3" key="1">
    <citation type="submission" date="2013-09" db="EMBL/GenBank/DDBJ databases">
        <title>The Genome Sequence of Anopheles maculatus species B.</title>
        <authorList>
            <consortium name="The Broad Institute Genomics Platform"/>
            <person name="Neafsey D.E."/>
            <person name="Besansky N."/>
            <person name="Howell P."/>
            <person name="Walton C."/>
            <person name="Young S.K."/>
            <person name="Zeng Q."/>
            <person name="Gargeya S."/>
            <person name="Fitzgerald M."/>
            <person name="Haas B."/>
            <person name="Abouelleil A."/>
            <person name="Allen A.W."/>
            <person name="Alvarado L."/>
            <person name="Arachchi H.M."/>
            <person name="Berlin A.M."/>
            <person name="Chapman S.B."/>
            <person name="Gainer-Dewar J."/>
            <person name="Goldberg J."/>
            <person name="Griggs A."/>
            <person name="Gujja S."/>
            <person name="Hansen M."/>
            <person name="Howarth C."/>
            <person name="Imamovic A."/>
            <person name="Ireland A."/>
            <person name="Larimer J."/>
            <person name="McCowan C."/>
            <person name="Murphy C."/>
            <person name="Pearson M."/>
            <person name="Poon T.W."/>
            <person name="Priest M."/>
            <person name="Roberts A."/>
            <person name="Saif S."/>
            <person name="Shea T."/>
            <person name="Sisk P."/>
            <person name="Sykes S."/>
            <person name="Wortman J."/>
            <person name="Nusbaum C."/>
            <person name="Birren B."/>
        </authorList>
    </citation>
    <scope>NUCLEOTIDE SEQUENCE [LARGE SCALE GENOMIC DNA]</scope>
    <source>
        <strain evidence="3">maculatus3</strain>
    </source>
</reference>
<feature type="signal peptide" evidence="1">
    <location>
        <begin position="1"/>
        <end position="20"/>
    </location>
</feature>
<keyword evidence="1" id="KW-0732">Signal</keyword>
<evidence type="ECO:0000313" key="3">
    <source>
        <dbReference type="Proteomes" id="UP000075901"/>
    </source>
</evidence>
<dbReference type="EnsemblMetazoa" id="AMAM011411-RA">
    <property type="protein sequence ID" value="AMAM011411-PA"/>
    <property type="gene ID" value="AMAM011411"/>
</dbReference>
<name>A0A182SQJ8_9DIPT</name>
<dbReference type="Proteomes" id="UP000075901">
    <property type="component" value="Unassembled WGS sequence"/>
</dbReference>
<feature type="chain" id="PRO_5008136021" evidence="1">
    <location>
        <begin position="21"/>
        <end position="207"/>
    </location>
</feature>
<organism evidence="2 3">
    <name type="scientific">Anopheles maculatus</name>
    <dbReference type="NCBI Taxonomy" id="74869"/>
    <lineage>
        <taxon>Eukaryota</taxon>
        <taxon>Metazoa</taxon>
        <taxon>Ecdysozoa</taxon>
        <taxon>Arthropoda</taxon>
        <taxon>Hexapoda</taxon>
        <taxon>Insecta</taxon>
        <taxon>Pterygota</taxon>
        <taxon>Neoptera</taxon>
        <taxon>Endopterygota</taxon>
        <taxon>Diptera</taxon>
        <taxon>Nematocera</taxon>
        <taxon>Culicoidea</taxon>
        <taxon>Culicidae</taxon>
        <taxon>Anophelinae</taxon>
        <taxon>Anopheles</taxon>
        <taxon>Anopheles maculatus group</taxon>
    </lineage>
</organism>
<reference evidence="2" key="2">
    <citation type="submission" date="2020-05" db="UniProtKB">
        <authorList>
            <consortium name="EnsemblMetazoa"/>
        </authorList>
    </citation>
    <scope>IDENTIFICATION</scope>
    <source>
        <strain evidence="2">maculatus3</strain>
    </source>
</reference>
<dbReference type="AlphaFoldDB" id="A0A182SQJ8"/>
<evidence type="ECO:0000313" key="2">
    <source>
        <dbReference type="EnsemblMetazoa" id="AMAM011411-PA"/>
    </source>
</evidence>
<proteinExistence type="predicted"/>
<dbReference type="VEuPathDB" id="VectorBase:AMAM011411"/>
<accession>A0A182SQJ8</accession>
<sequence length="207" mass="23268">MSSRLCVVLFVSVAIVTVKGLPGAADGLWSKVASSSLQSSPARHLFANQQYARSFPDDQVVPVVKEDPKKVKVSVPIVPADEPKVKKLHEAFTAKQKKQPEVYVKTRSDKTESGEPRVPIFAKLILGDPAHPKLATVESLRKIDWRSVETFLELPNKQTMPLVNELLQKTEELLRLFQELQLESNGFVEDIEQHNENSAKEYIGYYN</sequence>
<keyword evidence="3" id="KW-1185">Reference proteome</keyword>
<evidence type="ECO:0000256" key="1">
    <source>
        <dbReference type="SAM" id="SignalP"/>
    </source>
</evidence>
<protein>
    <submittedName>
        <fullName evidence="2">Uncharacterized protein</fullName>
    </submittedName>
</protein>